<sequence length="364" mass="40525">MAPEDKSALENDQAASLEARVGKAESLNQGAQLESKKRSQYDRNKRRAMTRMIDRVSDDFVSTFSETGVDSGPEKDKKEAQKSPSEALKKREEREQQESEREAAQEREGTALKGFGALLSKRRSTQELKTGSLFSRLLADDEAGMAIAKQGNGLADLLAQPESKVQDLTKHEQNQPSNQEENEEAVIKIRGTSGKRRGLYTACLKKPVLAVEIPEPTPEPIKEDSRNNQIGAAYETLNKEIENREIQNRETQTSDNRPTKALDGSFVTPQIANPPAPPVRSSAMSAREFEVPQVDQTTQRDFSTLRKLANDGTSQAEKARRAAAADAAYESQNRPQAKAQAPEKTTKRNLFRQIFGYFKRLFGK</sequence>
<evidence type="ECO:0000256" key="1">
    <source>
        <dbReference type="SAM" id="MobiDB-lite"/>
    </source>
</evidence>
<evidence type="ECO:0000313" key="2">
    <source>
        <dbReference type="EMBL" id="MBN8661923.1"/>
    </source>
</evidence>
<feature type="region of interest" description="Disordered" evidence="1">
    <location>
        <begin position="165"/>
        <end position="184"/>
    </location>
</feature>
<feature type="compositionally biased region" description="Basic and acidic residues" evidence="1">
    <location>
        <begin position="34"/>
        <end position="43"/>
    </location>
</feature>
<name>A0A8J7PK66_9BACT</name>
<gene>
    <name evidence="2" type="ORF">J0M35_16265</name>
</gene>
<feature type="region of interest" description="Disordered" evidence="1">
    <location>
        <begin position="308"/>
        <end position="345"/>
    </location>
</feature>
<proteinExistence type="predicted"/>
<evidence type="ECO:0000313" key="3">
    <source>
        <dbReference type="Proteomes" id="UP000664277"/>
    </source>
</evidence>
<dbReference type="EMBL" id="JAFLCK010000027">
    <property type="protein sequence ID" value="MBN8661923.1"/>
    <property type="molecule type" value="Genomic_DNA"/>
</dbReference>
<dbReference type="Proteomes" id="UP000664277">
    <property type="component" value="Unassembled WGS sequence"/>
</dbReference>
<feature type="region of interest" description="Disordered" evidence="1">
    <location>
        <begin position="244"/>
        <end position="285"/>
    </location>
</feature>
<comment type="caution">
    <text evidence="2">The sequence shown here is derived from an EMBL/GenBank/DDBJ whole genome shotgun (WGS) entry which is preliminary data.</text>
</comment>
<feature type="region of interest" description="Disordered" evidence="1">
    <location>
        <begin position="1"/>
        <end position="118"/>
    </location>
</feature>
<dbReference type="AlphaFoldDB" id="A0A8J7PK66"/>
<organism evidence="2 3">
    <name type="scientific">Candidatus Obscuribacter phosphatis</name>
    <dbReference type="NCBI Taxonomy" id="1906157"/>
    <lineage>
        <taxon>Bacteria</taxon>
        <taxon>Bacillati</taxon>
        <taxon>Candidatus Melainabacteria</taxon>
        <taxon>Candidatus Obscuribacterales</taxon>
        <taxon>Candidatus Obscuribacteraceae</taxon>
        <taxon>Candidatus Obscuribacter</taxon>
    </lineage>
</organism>
<reference evidence="2" key="1">
    <citation type="submission" date="2021-02" db="EMBL/GenBank/DDBJ databases">
        <title>Genome-Resolved Metagenomics of a Microbial Community Performing Photosynthetic Biological Nutrient Removal.</title>
        <authorList>
            <person name="Mcdaniel E.A."/>
        </authorList>
    </citation>
    <scope>NUCLEOTIDE SEQUENCE</scope>
    <source>
        <strain evidence="2">UWPOB_OBS1</strain>
    </source>
</reference>
<accession>A0A8J7PK66</accession>
<feature type="compositionally biased region" description="Basic and acidic residues" evidence="1">
    <location>
        <begin position="72"/>
        <end position="110"/>
    </location>
</feature>
<protein>
    <submittedName>
        <fullName evidence="2">Uncharacterized protein</fullName>
    </submittedName>
</protein>